<dbReference type="EMBL" id="QJVJ01000017">
    <property type="protein sequence ID" value="PYI50667.1"/>
    <property type="molecule type" value="Genomic_DNA"/>
</dbReference>
<evidence type="ECO:0000313" key="5">
    <source>
        <dbReference type="Proteomes" id="UP000247476"/>
    </source>
</evidence>
<gene>
    <name evidence="4" type="ORF">DLM86_28255</name>
</gene>
<keyword evidence="2" id="KW-0597">Phosphoprotein</keyword>
<dbReference type="OrthoDB" id="9763484at2"/>
<dbReference type="InterPro" id="IPR052016">
    <property type="entry name" value="Bact_Sigma-Reg"/>
</dbReference>
<dbReference type="AlphaFoldDB" id="A0A2V5KJP3"/>
<dbReference type="GO" id="GO:0000160">
    <property type="term" value="P:phosphorelay signal transduction system"/>
    <property type="evidence" value="ECO:0007669"/>
    <property type="project" value="InterPro"/>
</dbReference>
<dbReference type="InterPro" id="IPR011006">
    <property type="entry name" value="CheY-like_superfamily"/>
</dbReference>
<dbReference type="PROSITE" id="PS50110">
    <property type="entry name" value="RESPONSE_REGULATORY"/>
    <property type="match status" value="1"/>
</dbReference>
<comment type="caution">
    <text evidence="4">The sequence shown here is derived from an EMBL/GenBank/DDBJ whole genome shotgun (WGS) entry which is preliminary data.</text>
</comment>
<dbReference type="SUPFAM" id="SSF52172">
    <property type="entry name" value="CheY-like"/>
    <property type="match status" value="1"/>
</dbReference>
<name>A0A2V5KJP3_9BACL</name>
<dbReference type="Pfam" id="PF07228">
    <property type="entry name" value="SpoIIE"/>
    <property type="match status" value="1"/>
</dbReference>
<dbReference type="SUPFAM" id="SSF81606">
    <property type="entry name" value="PP2C-like"/>
    <property type="match status" value="1"/>
</dbReference>
<evidence type="ECO:0000313" key="4">
    <source>
        <dbReference type="EMBL" id="PYI50667.1"/>
    </source>
</evidence>
<evidence type="ECO:0000256" key="2">
    <source>
        <dbReference type="PROSITE-ProRule" id="PRU00169"/>
    </source>
</evidence>
<keyword evidence="1" id="KW-0378">Hydrolase</keyword>
<feature type="domain" description="Response regulatory" evidence="3">
    <location>
        <begin position="2"/>
        <end position="127"/>
    </location>
</feature>
<dbReference type="Gene3D" id="3.40.50.2300">
    <property type="match status" value="1"/>
</dbReference>
<dbReference type="PANTHER" id="PTHR43156:SF14">
    <property type="entry name" value="PHOSPHOSERINE PHOSPHATASE RSBP"/>
    <property type="match status" value="1"/>
</dbReference>
<dbReference type="InterPro" id="IPR036457">
    <property type="entry name" value="PPM-type-like_dom_sf"/>
</dbReference>
<dbReference type="PANTHER" id="PTHR43156">
    <property type="entry name" value="STAGE II SPORULATION PROTEIN E-RELATED"/>
    <property type="match status" value="1"/>
</dbReference>
<dbReference type="GO" id="GO:0016791">
    <property type="term" value="F:phosphatase activity"/>
    <property type="evidence" value="ECO:0007669"/>
    <property type="project" value="TreeGrafter"/>
</dbReference>
<feature type="modified residue" description="4-aspartylphosphate" evidence="2">
    <location>
        <position position="60"/>
    </location>
</feature>
<dbReference type="SMART" id="SM00448">
    <property type="entry name" value="REC"/>
    <property type="match status" value="1"/>
</dbReference>
<protein>
    <submittedName>
        <fullName evidence="4">Response regulator</fullName>
    </submittedName>
</protein>
<dbReference type="Gene3D" id="3.60.40.10">
    <property type="entry name" value="PPM-type phosphatase domain"/>
    <property type="match status" value="1"/>
</dbReference>
<reference evidence="4 5" key="1">
    <citation type="submission" date="2018-05" db="EMBL/GenBank/DDBJ databases">
        <title>Paenibacillus flagellatus sp. nov., isolated from selenium mineral soil.</title>
        <authorList>
            <person name="Dai X."/>
        </authorList>
    </citation>
    <scope>NUCLEOTIDE SEQUENCE [LARGE SCALE GENOMIC DNA]</scope>
    <source>
        <strain evidence="4 5">DXL2</strain>
    </source>
</reference>
<organism evidence="4 5">
    <name type="scientific">Paenibacillus flagellatus</name>
    <dbReference type="NCBI Taxonomy" id="2211139"/>
    <lineage>
        <taxon>Bacteria</taxon>
        <taxon>Bacillati</taxon>
        <taxon>Bacillota</taxon>
        <taxon>Bacilli</taxon>
        <taxon>Bacillales</taxon>
        <taxon>Paenibacillaceae</taxon>
        <taxon>Paenibacillus</taxon>
    </lineage>
</organism>
<dbReference type="Pfam" id="PF00072">
    <property type="entry name" value="Response_reg"/>
    <property type="match status" value="1"/>
</dbReference>
<evidence type="ECO:0000256" key="1">
    <source>
        <dbReference type="ARBA" id="ARBA00022801"/>
    </source>
</evidence>
<proteinExistence type="predicted"/>
<dbReference type="Proteomes" id="UP000247476">
    <property type="component" value="Unassembled WGS sequence"/>
</dbReference>
<dbReference type="InterPro" id="IPR001932">
    <property type="entry name" value="PPM-type_phosphatase-like_dom"/>
</dbReference>
<dbReference type="SMART" id="SM00331">
    <property type="entry name" value="PP2C_SIG"/>
    <property type="match status" value="1"/>
</dbReference>
<dbReference type="RefSeq" id="WP_110843410.1">
    <property type="nucleotide sequence ID" value="NZ_QJVJ01000017.1"/>
</dbReference>
<sequence length="386" mass="43160">MRILVVDDNPTNLMVVREMLKKAGYAQIETAASAGDMFRLLRIEDSATPAATSYDLILLDMMMPGIDGIEACRRLQQSEAMRDVPVIMVTAVGDSNKLAEALDAGASDFVTKPINRIELLARIRAALRLKAEKDWHKERDRRLREELELARQVQASVLPSPVDGDRLTIRGLYRPADDLAGDLYAWYAIDRNRYGIAIVDAMGHGISSSLVCMFVASALRDTILTRVDPEPVVRELNRRTTALQFSNPLIHYYFTCLYAVVDTARGTVEYVNAGHPPGLLVRADGSPPETLERSCQAVGLFERIEIVKRTLDIRAGDRLFLYTDGVPETIDAEDGERTDALFDVLRRFGSDLQELESRFFGERVPDKREDDRCLVVVEVRKGAGES</sequence>
<dbReference type="InterPro" id="IPR001789">
    <property type="entry name" value="Sig_transdc_resp-reg_receiver"/>
</dbReference>
<evidence type="ECO:0000259" key="3">
    <source>
        <dbReference type="PROSITE" id="PS50110"/>
    </source>
</evidence>
<keyword evidence="5" id="KW-1185">Reference proteome</keyword>
<accession>A0A2V5KJP3</accession>